<sequence length="169" mass="19157">MLLCVKSLFKVKNDSSFSITHFYQRKENSLVQTYLSWIIVSDLVGKRQSIFSACMEESQSIFSEDSGPLLQQTSREHKFAGHSYPTGKIQVIGDIFQFRVDVSEFSPEDVIITSSNNLIEVHAEKLEEDGKVTNKIFHQCKLPSDVDPISMTMSLDSSGVLTVRFHRAF</sequence>
<dbReference type="InterPro" id="IPR002068">
    <property type="entry name" value="A-crystallin/Hsp20_dom"/>
</dbReference>
<keyword evidence="5" id="KW-1185">Reference proteome</keyword>
<evidence type="ECO:0000259" key="3">
    <source>
        <dbReference type="PROSITE" id="PS01031"/>
    </source>
</evidence>
<dbReference type="AlphaFoldDB" id="A0A3Q3MJ25"/>
<dbReference type="Proteomes" id="UP000261640">
    <property type="component" value="Unplaced"/>
</dbReference>
<name>A0A3Q3MJ25_9TELE</name>
<dbReference type="Gene3D" id="2.60.40.790">
    <property type="match status" value="1"/>
</dbReference>
<evidence type="ECO:0000313" key="4">
    <source>
        <dbReference type="Ensembl" id="ENSMAMP00000025117.2"/>
    </source>
</evidence>
<dbReference type="STRING" id="205130.ENSMAMP00000025117"/>
<dbReference type="InterPro" id="IPR008978">
    <property type="entry name" value="HSP20-like_chaperone"/>
</dbReference>
<dbReference type="Ensembl" id="ENSMAMT00000025765.2">
    <property type="protein sequence ID" value="ENSMAMP00000025117.2"/>
    <property type="gene ID" value="ENSMAMG00000016872.2"/>
</dbReference>
<dbReference type="PANTHER" id="PTHR46907">
    <property type="entry name" value="HEAT SHOCK PROTEIN BETA-7-RELATED"/>
    <property type="match status" value="1"/>
</dbReference>
<comment type="similarity">
    <text evidence="1 2">Belongs to the small heat shock protein (HSP20) family.</text>
</comment>
<protein>
    <submittedName>
        <fullName evidence="4">Heat shock protein beta-7-like</fullName>
    </submittedName>
</protein>
<organism evidence="4 5">
    <name type="scientific">Mastacembelus armatus</name>
    <name type="common">zig-zag eel</name>
    <dbReference type="NCBI Taxonomy" id="205130"/>
    <lineage>
        <taxon>Eukaryota</taxon>
        <taxon>Metazoa</taxon>
        <taxon>Chordata</taxon>
        <taxon>Craniata</taxon>
        <taxon>Vertebrata</taxon>
        <taxon>Euteleostomi</taxon>
        <taxon>Actinopterygii</taxon>
        <taxon>Neopterygii</taxon>
        <taxon>Teleostei</taxon>
        <taxon>Neoteleostei</taxon>
        <taxon>Acanthomorphata</taxon>
        <taxon>Anabantaria</taxon>
        <taxon>Synbranchiformes</taxon>
        <taxon>Mastacembelidae</taxon>
        <taxon>Mastacembelus</taxon>
    </lineage>
</organism>
<feature type="domain" description="SHSP" evidence="3">
    <location>
        <begin position="78"/>
        <end position="169"/>
    </location>
</feature>
<accession>A0A3Q3MJ25</accession>
<dbReference type="InParanoid" id="A0A3Q3MJ25"/>
<dbReference type="SUPFAM" id="SSF49764">
    <property type="entry name" value="HSP20-like chaperones"/>
    <property type="match status" value="1"/>
</dbReference>
<evidence type="ECO:0000313" key="5">
    <source>
        <dbReference type="Proteomes" id="UP000261640"/>
    </source>
</evidence>
<dbReference type="Pfam" id="PF00011">
    <property type="entry name" value="HSP20"/>
    <property type="match status" value="1"/>
</dbReference>
<evidence type="ECO:0000256" key="1">
    <source>
        <dbReference type="PROSITE-ProRule" id="PRU00285"/>
    </source>
</evidence>
<evidence type="ECO:0000256" key="2">
    <source>
        <dbReference type="RuleBase" id="RU003616"/>
    </source>
</evidence>
<reference evidence="4" key="1">
    <citation type="submission" date="2025-08" db="UniProtKB">
        <authorList>
            <consortium name="Ensembl"/>
        </authorList>
    </citation>
    <scope>IDENTIFICATION</scope>
</reference>
<reference evidence="4" key="2">
    <citation type="submission" date="2025-09" db="UniProtKB">
        <authorList>
            <consortium name="Ensembl"/>
        </authorList>
    </citation>
    <scope>IDENTIFICATION</scope>
</reference>
<dbReference type="GeneTree" id="ENSGT00390000010674"/>
<dbReference type="PROSITE" id="PS01031">
    <property type="entry name" value="SHSP"/>
    <property type="match status" value="1"/>
</dbReference>
<proteinExistence type="inferred from homology"/>